<comment type="caution">
    <text evidence="2">The sequence shown here is derived from an EMBL/GenBank/DDBJ whole genome shotgun (WGS) entry which is preliminary data.</text>
</comment>
<name>A0A841QJC6_9PROT</name>
<gene>
    <name evidence="2" type="ORF">HNR55_003313</name>
</gene>
<feature type="transmembrane region" description="Helical" evidence="1">
    <location>
        <begin position="12"/>
        <end position="31"/>
    </location>
</feature>
<keyword evidence="1" id="KW-0812">Transmembrane</keyword>
<evidence type="ECO:0000313" key="3">
    <source>
        <dbReference type="Proteomes" id="UP000578000"/>
    </source>
</evidence>
<dbReference type="EMBL" id="JACHIE010000028">
    <property type="protein sequence ID" value="MBB6458700.1"/>
    <property type="molecule type" value="Genomic_DNA"/>
</dbReference>
<reference evidence="2 3" key="1">
    <citation type="submission" date="2020-08" db="EMBL/GenBank/DDBJ databases">
        <title>Genomic Encyclopedia of Type Strains, Phase IV (KMG-IV): sequencing the most valuable type-strain genomes for metagenomic binning, comparative biology and taxonomic classification.</title>
        <authorList>
            <person name="Goeker M."/>
        </authorList>
    </citation>
    <scope>NUCLEOTIDE SEQUENCE [LARGE SCALE GENOMIC DNA]</scope>
    <source>
        <strain evidence="2 3">DSM 4491</strain>
    </source>
</reference>
<keyword evidence="3" id="KW-1185">Reference proteome</keyword>
<accession>A0A841QJC6</accession>
<evidence type="ECO:0000313" key="2">
    <source>
        <dbReference type="EMBL" id="MBB6458700.1"/>
    </source>
</evidence>
<proteinExistence type="predicted"/>
<organism evidence="2 3">
    <name type="scientific">Acetobacter lovaniensis</name>
    <dbReference type="NCBI Taxonomy" id="104100"/>
    <lineage>
        <taxon>Bacteria</taxon>
        <taxon>Pseudomonadati</taxon>
        <taxon>Pseudomonadota</taxon>
        <taxon>Alphaproteobacteria</taxon>
        <taxon>Acetobacterales</taxon>
        <taxon>Acetobacteraceae</taxon>
        <taxon>Acetobacter</taxon>
    </lineage>
</organism>
<keyword evidence="1" id="KW-1133">Transmembrane helix</keyword>
<dbReference type="AlphaFoldDB" id="A0A841QJC6"/>
<sequence>MIQKLKDTINKYKIPVIGGLILVMPVSVPLVLNSVGLSWEVSVAVGTSLLGINYTLLRMDE</sequence>
<keyword evidence="1" id="KW-0472">Membrane</keyword>
<feature type="transmembrane region" description="Helical" evidence="1">
    <location>
        <begin position="37"/>
        <end position="57"/>
    </location>
</feature>
<protein>
    <submittedName>
        <fullName evidence="2">Putative membrane protein</fullName>
    </submittedName>
</protein>
<dbReference type="Proteomes" id="UP000578000">
    <property type="component" value="Unassembled WGS sequence"/>
</dbReference>
<evidence type="ECO:0000256" key="1">
    <source>
        <dbReference type="SAM" id="Phobius"/>
    </source>
</evidence>